<gene>
    <name evidence="1" type="ORF">NTE_02008</name>
</gene>
<dbReference type="EMBL" id="CP007174">
    <property type="protein sequence ID" value="AIF84065.1"/>
    <property type="molecule type" value="Genomic_DNA"/>
</dbReference>
<keyword evidence="2" id="KW-1185">Reference proteome</keyword>
<protein>
    <recommendedName>
        <fullName evidence="3">Ester cyclase</fullName>
    </recommendedName>
</protein>
<dbReference type="InterPro" id="IPR009959">
    <property type="entry name" value="Cyclase_SnoaL-like"/>
</dbReference>
<dbReference type="GO" id="GO:0030638">
    <property type="term" value="P:polyketide metabolic process"/>
    <property type="evidence" value="ECO:0007669"/>
    <property type="project" value="InterPro"/>
</dbReference>
<dbReference type="HOGENOM" id="CLU_100997_5_0_2"/>
<dbReference type="PANTHER" id="PTHR38436">
    <property type="entry name" value="POLYKETIDE CYCLASE SNOAL-LIKE DOMAIN"/>
    <property type="match status" value="1"/>
</dbReference>
<dbReference type="SUPFAM" id="SSF54427">
    <property type="entry name" value="NTF2-like"/>
    <property type="match status" value="1"/>
</dbReference>
<evidence type="ECO:0000313" key="1">
    <source>
        <dbReference type="EMBL" id="AIF84065.1"/>
    </source>
</evidence>
<dbReference type="GeneID" id="41597755"/>
<organism evidence="1 2">
    <name type="scientific">Candidatus Nitrososphaera evergladensis SR1</name>
    <dbReference type="NCBI Taxonomy" id="1459636"/>
    <lineage>
        <taxon>Archaea</taxon>
        <taxon>Nitrososphaerota</taxon>
        <taxon>Nitrososphaeria</taxon>
        <taxon>Nitrososphaerales</taxon>
        <taxon>Nitrososphaeraceae</taxon>
        <taxon>Nitrososphaera</taxon>
    </lineage>
</organism>
<dbReference type="STRING" id="1459636.NTE_02008"/>
<dbReference type="Pfam" id="PF07366">
    <property type="entry name" value="SnoaL"/>
    <property type="match status" value="1"/>
</dbReference>
<sequence>MSEATAHDNQPSNLEKNKQLVRNFIEDTLNRHDVATADKYLGQIPIRNNNQQAMGTEGFKEHRKRFFQEFPDSHTTIDHIVAEDDRVLVMLTTTATNKQTGKRVTIKSADLYRIENGKIAEHWDVVDRSGMA</sequence>
<dbReference type="AlphaFoldDB" id="A0A075MSG7"/>
<proteinExistence type="predicted"/>
<dbReference type="InterPro" id="IPR032710">
    <property type="entry name" value="NTF2-like_dom_sf"/>
</dbReference>
<dbReference type="OrthoDB" id="8685at2157"/>
<dbReference type="eggNOG" id="arCOG06513">
    <property type="taxonomic scope" value="Archaea"/>
</dbReference>
<dbReference type="Proteomes" id="UP000028194">
    <property type="component" value="Chromosome"/>
</dbReference>
<dbReference type="Gene3D" id="3.10.450.50">
    <property type="match status" value="1"/>
</dbReference>
<evidence type="ECO:0000313" key="2">
    <source>
        <dbReference type="Proteomes" id="UP000028194"/>
    </source>
</evidence>
<dbReference type="PANTHER" id="PTHR38436:SF1">
    <property type="entry name" value="ESTER CYCLASE"/>
    <property type="match status" value="1"/>
</dbReference>
<name>A0A075MSG7_9ARCH</name>
<dbReference type="RefSeq" id="WP_148700714.1">
    <property type="nucleotide sequence ID" value="NZ_CP007174.1"/>
</dbReference>
<evidence type="ECO:0008006" key="3">
    <source>
        <dbReference type="Google" id="ProtNLM"/>
    </source>
</evidence>
<reference evidence="1 2" key="1">
    <citation type="journal article" date="2014" name="PLoS ONE">
        <title>Genome Sequence of Candidatus Nitrososphaera evergladensis from Group I.1b Enriched from Everglades Soil Reveals Novel Genomic Features of the Ammonia-Oxidizing Archaea.</title>
        <authorList>
            <person name="Zhalnina K.V."/>
            <person name="Dias R."/>
            <person name="Leonard M.T."/>
            <person name="Dorr de Quadros P."/>
            <person name="Camargo F.A."/>
            <person name="Drew J.C."/>
            <person name="Farmerie W.G."/>
            <person name="Daroub S.H."/>
            <person name="Triplett E.W."/>
        </authorList>
    </citation>
    <scope>NUCLEOTIDE SEQUENCE [LARGE SCALE GENOMIC DNA]</scope>
    <source>
        <strain evidence="1 2">SR1</strain>
    </source>
</reference>
<dbReference type="KEGG" id="nev:NTE_02008"/>
<accession>A0A075MSG7</accession>